<dbReference type="PANTHER" id="PTHR37542:SF1">
    <property type="entry name" value="PRION-INHIBITION AND PROPAGATION HELO DOMAIN-CONTAINING PROTEIN"/>
    <property type="match status" value="1"/>
</dbReference>
<dbReference type="InterPro" id="IPR029498">
    <property type="entry name" value="HeLo_dom"/>
</dbReference>
<dbReference type="Pfam" id="PF14479">
    <property type="entry name" value="HeLo"/>
    <property type="match status" value="1"/>
</dbReference>
<dbReference type="Gene3D" id="1.20.120.1020">
    <property type="entry name" value="Prion-inhibition and propagation, HeLo domain"/>
    <property type="match status" value="1"/>
</dbReference>
<dbReference type="PROSITE" id="PS50011">
    <property type="entry name" value="PROTEIN_KINASE_DOM"/>
    <property type="match status" value="1"/>
</dbReference>
<evidence type="ECO:0000313" key="3">
    <source>
        <dbReference type="Proteomes" id="UP001629113"/>
    </source>
</evidence>
<dbReference type="InterPro" id="IPR000719">
    <property type="entry name" value="Prot_kinase_dom"/>
</dbReference>
<dbReference type="Proteomes" id="UP001629113">
    <property type="component" value="Unassembled WGS sequence"/>
</dbReference>
<name>A0ABR4PDK6_9HELO</name>
<evidence type="ECO:0000259" key="1">
    <source>
        <dbReference type="PROSITE" id="PS50011"/>
    </source>
</evidence>
<dbReference type="SUPFAM" id="SSF56112">
    <property type="entry name" value="Protein kinase-like (PK-like)"/>
    <property type="match status" value="1"/>
</dbReference>
<keyword evidence="3" id="KW-1185">Reference proteome</keyword>
<dbReference type="PANTHER" id="PTHR37542">
    <property type="entry name" value="HELO DOMAIN-CONTAINING PROTEIN-RELATED"/>
    <property type="match status" value="1"/>
</dbReference>
<dbReference type="InterPro" id="IPR038305">
    <property type="entry name" value="HeLo_sf"/>
</dbReference>
<reference evidence="2 3" key="1">
    <citation type="submission" date="2024-06" db="EMBL/GenBank/DDBJ databases">
        <title>Complete genome of Phlyctema vagabunda strain 19-DSS-EL-015.</title>
        <authorList>
            <person name="Fiorenzani C."/>
        </authorList>
    </citation>
    <scope>NUCLEOTIDE SEQUENCE [LARGE SCALE GENOMIC DNA]</scope>
    <source>
        <strain evidence="2 3">19-DSS-EL-015</strain>
    </source>
</reference>
<sequence length="645" mass="73281">MDPITAAGLALSVAGIAGQVFKGCIQGIQLIVTAKNLPEDSKYLNLRLRMEQQRLFAWSETSGLLDLDTSDGEQIRNSKTFMVHRTTILDLLVQIRFLFEEFEKSQRKNGYLKISSEPETFKDELIGDPGKDSSSAHVPLPEKRKNYIIKAMQAIKLRTYDPLNEGRRRLAWAAFQKDDFESMLQRFSTLNDNMTEILDARLQIEIHRTTEDTNRGVLQLHKSIGSLHQLVMALNIKLQAHTYPVEVQENTTDSAATGLLLLAQLAKFKAFNEYIDTGKNGNTWNKEMANILELGKLDAENRSIKIERSRVQLKEKDMSNIRCEGILEHAGKKENVWIEWKEYDYENAESISPSSVIIDRVQRLAALLHHTPKPEAFRVPHCLGYFEDISLDSDSGSEGEDEGEPRIGFVFERPKSETISSDTPPISLFDLMSSTKKPRVTDRIRLAYAIANCLLHLHSVNWLHKGLRSQNIVFFPQEPFETSSRTPGIDYRKPYLSGFDFARPARANELTEIPGDVPEYNMYRHPNTQDSGFGPRESFRKSFDIYSLGVVLVELAHWRTIDRVLEGKSNNNPRAIRESLLQEHRIAEVGANMGEVYENATRKCVAGGMELGIEEVDDETSDTVAAKLSFHFYEEVVKRLGDIKV</sequence>
<dbReference type="InterPro" id="IPR011009">
    <property type="entry name" value="Kinase-like_dom_sf"/>
</dbReference>
<comment type="caution">
    <text evidence="2">The sequence shown here is derived from an EMBL/GenBank/DDBJ whole genome shotgun (WGS) entry which is preliminary data.</text>
</comment>
<organism evidence="2 3">
    <name type="scientific">Phlyctema vagabunda</name>
    <dbReference type="NCBI Taxonomy" id="108571"/>
    <lineage>
        <taxon>Eukaryota</taxon>
        <taxon>Fungi</taxon>
        <taxon>Dikarya</taxon>
        <taxon>Ascomycota</taxon>
        <taxon>Pezizomycotina</taxon>
        <taxon>Leotiomycetes</taxon>
        <taxon>Helotiales</taxon>
        <taxon>Dermateaceae</taxon>
        <taxon>Phlyctema</taxon>
    </lineage>
</organism>
<dbReference type="EMBL" id="JBFCZG010000006">
    <property type="protein sequence ID" value="KAL3421411.1"/>
    <property type="molecule type" value="Genomic_DNA"/>
</dbReference>
<proteinExistence type="predicted"/>
<protein>
    <recommendedName>
        <fullName evidence="1">Protein kinase domain-containing protein</fullName>
    </recommendedName>
</protein>
<dbReference type="InterPro" id="IPR056002">
    <property type="entry name" value="DUF7580"/>
</dbReference>
<gene>
    <name evidence="2" type="ORF">PVAG01_07856</name>
</gene>
<feature type="domain" description="Protein kinase" evidence="1">
    <location>
        <begin position="269"/>
        <end position="645"/>
    </location>
</feature>
<dbReference type="Pfam" id="PF24476">
    <property type="entry name" value="DUF7580"/>
    <property type="match status" value="1"/>
</dbReference>
<dbReference type="Gene3D" id="1.10.510.10">
    <property type="entry name" value="Transferase(Phosphotransferase) domain 1"/>
    <property type="match status" value="1"/>
</dbReference>
<accession>A0ABR4PDK6</accession>
<evidence type="ECO:0000313" key="2">
    <source>
        <dbReference type="EMBL" id="KAL3421411.1"/>
    </source>
</evidence>